<organism evidence="1 2">
    <name type="scientific">Mediterraneibacter butyricigenes</name>
    <dbReference type="NCBI Taxonomy" id="2316025"/>
    <lineage>
        <taxon>Bacteria</taxon>
        <taxon>Bacillati</taxon>
        <taxon>Bacillota</taxon>
        <taxon>Clostridia</taxon>
        <taxon>Lachnospirales</taxon>
        <taxon>Lachnospiraceae</taxon>
        <taxon>Mediterraneibacter</taxon>
    </lineage>
</organism>
<evidence type="ECO:0008006" key="3">
    <source>
        <dbReference type="Google" id="ProtNLM"/>
    </source>
</evidence>
<dbReference type="Gene3D" id="3.40.50.300">
    <property type="entry name" value="P-loop containing nucleotide triphosphate hydrolases"/>
    <property type="match status" value="1"/>
</dbReference>
<evidence type="ECO:0000313" key="1">
    <source>
        <dbReference type="EMBL" id="GCA68369.1"/>
    </source>
</evidence>
<proteinExistence type="predicted"/>
<name>A0A391PET0_9FIRM</name>
<dbReference type="Proteomes" id="UP000265643">
    <property type="component" value="Unassembled WGS sequence"/>
</dbReference>
<dbReference type="AlphaFoldDB" id="A0A391PET0"/>
<protein>
    <recommendedName>
        <fullName evidence="3">CobW/HypB/UreG nucleotide-binding domain-containing protein</fullName>
    </recommendedName>
</protein>
<dbReference type="EMBL" id="BHGK01000001">
    <property type="protein sequence ID" value="GCA68369.1"/>
    <property type="molecule type" value="Genomic_DNA"/>
</dbReference>
<keyword evidence="2" id="KW-1185">Reference proteome</keyword>
<comment type="caution">
    <text evidence="1">The sequence shown here is derived from an EMBL/GenBank/DDBJ whole genome shotgun (WGS) entry which is preliminary data.</text>
</comment>
<dbReference type="InterPro" id="IPR027417">
    <property type="entry name" value="P-loop_NTPase"/>
</dbReference>
<evidence type="ECO:0000313" key="2">
    <source>
        <dbReference type="Proteomes" id="UP000265643"/>
    </source>
</evidence>
<reference evidence="2" key="1">
    <citation type="submission" date="2018-09" db="EMBL/GenBank/DDBJ databases">
        <title>Draft Genome Sequence of Mediterraneibacter sp. KCTC 15684.</title>
        <authorList>
            <person name="Kim J.S."/>
            <person name="Han K.I."/>
            <person name="Suh M.K."/>
            <person name="Lee K.C."/>
            <person name="Eom M.K."/>
            <person name="Lee J.H."/>
            <person name="Park S.H."/>
            <person name="Kang S.W."/>
            <person name="Park J.E."/>
            <person name="Oh B.S."/>
            <person name="Yu S.Y."/>
            <person name="Choi S.H."/>
            <person name="Lee D.H."/>
            <person name="Yoon H."/>
            <person name="Kim B."/>
            <person name="Yang S.J."/>
            <person name="Lee J.S."/>
        </authorList>
    </citation>
    <scope>NUCLEOTIDE SEQUENCE [LARGE SCALE GENOMIC DNA]</scope>
    <source>
        <strain evidence="2">KCTC 15684</strain>
    </source>
</reference>
<accession>A0A391PET0</accession>
<gene>
    <name evidence="1" type="ORF">KGMB01110_28050</name>
</gene>
<sequence length="51" mass="6036">MREFRSAAVNPDIDELGKNKARLVLLNKADLAEEKYNDAWLSIFRKRVIMW</sequence>